<feature type="compositionally biased region" description="Acidic residues" evidence="1">
    <location>
        <begin position="35"/>
        <end position="51"/>
    </location>
</feature>
<dbReference type="EMBL" id="MU826373">
    <property type="protein sequence ID" value="KAJ7377764.1"/>
    <property type="molecule type" value="Genomic_DNA"/>
</dbReference>
<name>A0A9W9ZB56_9CNID</name>
<organism evidence="2 3">
    <name type="scientific">Desmophyllum pertusum</name>
    <dbReference type="NCBI Taxonomy" id="174260"/>
    <lineage>
        <taxon>Eukaryota</taxon>
        <taxon>Metazoa</taxon>
        <taxon>Cnidaria</taxon>
        <taxon>Anthozoa</taxon>
        <taxon>Hexacorallia</taxon>
        <taxon>Scleractinia</taxon>
        <taxon>Caryophylliina</taxon>
        <taxon>Caryophylliidae</taxon>
        <taxon>Desmophyllum</taxon>
    </lineage>
</organism>
<feature type="region of interest" description="Disordered" evidence="1">
    <location>
        <begin position="26"/>
        <end position="57"/>
    </location>
</feature>
<dbReference type="AlphaFoldDB" id="A0A9W9ZB56"/>
<evidence type="ECO:0000256" key="1">
    <source>
        <dbReference type="SAM" id="MobiDB-lite"/>
    </source>
</evidence>
<gene>
    <name evidence="2" type="ORF">OS493_026900</name>
</gene>
<comment type="caution">
    <text evidence="2">The sequence shown here is derived from an EMBL/GenBank/DDBJ whole genome shotgun (WGS) entry which is preliminary data.</text>
</comment>
<proteinExistence type="predicted"/>
<sequence length="57" mass="6482">KRFRSTKDVVDFLKTEKTSDCSFAANCGESRSQEDSNETDEDYRPDTEEEAGIVQCI</sequence>
<keyword evidence="3" id="KW-1185">Reference proteome</keyword>
<feature type="non-terminal residue" evidence="2">
    <location>
        <position position="1"/>
    </location>
</feature>
<evidence type="ECO:0000313" key="3">
    <source>
        <dbReference type="Proteomes" id="UP001163046"/>
    </source>
</evidence>
<evidence type="ECO:0000313" key="2">
    <source>
        <dbReference type="EMBL" id="KAJ7377764.1"/>
    </source>
</evidence>
<accession>A0A9W9ZB56</accession>
<protein>
    <submittedName>
        <fullName evidence="2">Uncharacterized protein</fullName>
    </submittedName>
</protein>
<dbReference type="Proteomes" id="UP001163046">
    <property type="component" value="Unassembled WGS sequence"/>
</dbReference>
<reference evidence="2" key="1">
    <citation type="submission" date="2023-01" db="EMBL/GenBank/DDBJ databases">
        <title>Genome assembly of the deep-sea coral Lophelia pertusa.</title>
        <authorList>
            <person name="Herrera S."/>
            <person name="Cordes E."/>
        </authorList>
    </citation>
    <scope>NUCLEOTIDE SEQUENCE</scope>
    <source>
        <strain evidence="2">USNM1676648</strain>
        <tissue evidence="2">Polyp</tissue>
    </source>
</reference>